<gene>
    <name evidence="1" type="ORF">GCM10023186_17800</name>
</gene>
<proteinExistence type="predicted"/>
<organism evidence="1 2">
    <name type="scientific">Hymenobacter koreensis</name>
    <dbReference type="NCBI Taxonomy" id="1084523"/>
    <lineage>
        <taxon>Bacteria</taxon>
        <taxon>Pseudomonadati</taxon>
        <taxon>Bacteroidota</taxon>
        <taxon>Cytophagia</taxon>
        <taxon>Cytophagales</taxon>
        <taxon>Hymenobacteraceae</taxon>
        <taxon>Hymenobacter</taxon>
    </lineage>
</organism>
<evidence type="ECO:0000313" key="1">
    <source>
        <dbReference type="EMBL" id="GAA4379912.1"/>
    </source>
</evidence>
<comment type="caution">
    <text evidence="1">The sequence shown here is derived from an EMBL/GenBank/DDBJ whole genome shotgun (WGS) entry which is preliminary data.</text>
</comment>
<sequence>MGFAYPKQKFQDWFTQQWAIFWGTRIDPRAVPWLVGPLGSLGVIADHFVEKVAEQEGLVVERNATGQGLIPSMKELQLPGAEFARLSPAIVDFYEKTSLYRLAFRVQWNPLFKVFGKLVNYLFSHRIGQLNIPSNRAESSEQITSEIITLTDPGTGKVKYTVWYRTFKSTGQVLYSGVYSTCTLPSGEVCVKAVFPLPNGNATVILSPSVGPEGGLRLASSGKKFGAPGFYFLLKDANGKLWSQYVRSFRDQLDVRYHEGHLMAEQTLTLWHWRVLRFQYTIHLAGQEAAASISPKLDREGLG</sequence>
<dbReference type="RefSeq" id="WP_345223369.1">
    <property type="nucleotide sequence ID" value="NZ_BAABHA010000003.1"/>
</dbReference>
<name>A0ABP8IY78_9BACT</name>
<accession>A0ABP8IY78</accession>
<protein>
    <submittedName>
        <fullName evidence="1">Uncharacterized protein</fullName>
    </submittedName>
</protein>
<dbReference type="Proteomes" id="UP001500454">
    <property type="component" value="Unassembled WGS sequence"/>
</dbReference>
<keyword evidence="2" id="KW-1185">Reference proteome</keyword>
<reference evidence="2" key="1">
    <citation type="journal article" date="2019" name="Int. J. Syst. Evol. Microbiol.">
        <title>The Global Catalogue of Microorganisms (GCM) 10K type strain sequencing project: providing services to taxonomists for standard genome sequencing and annotation.</title>
        <authorList>
            <consortium name="The Broad Institute Genomics Platform"/>
            <consortium name="The Broad Institute Genome Sequencing Center for Infectious Disease"/>
            <person name="Wu L."/>
            <person name="Ma J."/>
        </authorList>
    </citation>
    <scope>NUCLEOTIDE SEQUENCE [LARGE SCALE GENOMIC DNA]</scope>
    <source>
        <strain evidence="2">JCM 17924</strain>
    </source>
</reference>
<evidence type="ECO:0000313" key="2">
    <source>
        <dbReference type="Proteomes" id="UP001500454"/>
    </source>
</evidence>
<dbReference type="EMBL" id="BAABHA010000003">
    <property type="protein sequence ID" value="GAA4379912.1"/>
    <property type="molecule type" value="Genomic_DNA"/>
</dbReference>